<keyword evidence="1" id="KW-0472">Membrane</keyword>
<protein>
    <submittedName>
        <fullName evidence="2">Uncharacterized protein</fullName>
    </submittedName>
</protein>
<keyword evidence="1" id="KW-0812">Transmembrane</keyword>
<organism evidence="2 3">
    <name type="scientific">Porphyromonas macacae</name>
    <dbReference type="NCBI Taxonomy" id="28115"/>
    <lineage>
        <taxon>Bacteria</taxon>
        <taxon>Pseudomonadati</taxon>
        <taxon>Bacteroidota</taxon>
        <taxon>Bacteroidia</taxon>
        <taxon>Bacteroidales</taxon>
        <taxon>Porphyromonadaceae</taxon>
        <taxon>Porphyromonas</taxon>
    </lineage>
</organism>
<feature type="transmembrane region" description="Helical" evidence="1">
    <location>
        <begin position="7"/>
        <end position="28"/>
    </location>
</feature>
<feature type="transmembrane region" description="Helical" evidence="1">
    <location>
        <begin position="68"/>
        <end position="89"/>
    </location>
</feature>
<name>A0A379E8A5_9PORP</name>
<proteinExistence type="predicted"/>
<sequence>MRSILHYFVMVAFFAYYAGVTLFVHHHIVNGILITHSHPYNIFRAEGSDHTHTQEEIATIDLLMHLQALMPLVTAPLYVLLGAISILFISKAIRRGFGSFTRTDNLRGPPPAFSFC</sequence>
<dbReference type="Proteomes" id="UP000254156">
    <property type="component" value="Unassembled WGS sequence"/>
</dbReference>
<dbReference type="OrthoDB" id="1001813at2"/>
<dbReference type="EMBL" id="UGTF01000002">
    <property type="protein sequence ID" value="SUB88923.1"/>
    <property type="molecule type" value="Genomic_DNA"/>
</dbReference>
<gene>
    <name evidence="2" type="ORF">NCTC11632_01009</name>
</gene>
<reference evidence="2 3" key="1">
    <citation type="submission" date="2018-06" db="EMBL/GenBank/DDBJ databases">
        <authorList>
            <consortium name="Pathogen Informatics"/>
            <person name="Doyle S."/>
        </authorList>
    </citation>
    <scope>NUCLEOTIDE SEQUENCE [LARGE SCALE GENOMIC DNA]</scope>
    <source>
        <strain evidence="2 3">NCTC11632</strain>
    </source>
</reference>
<dbReference type="AlphaFoldDB" id="A0A379E8A5"/>
<evidence type="ECO:0000313" key="3">
    <source>
        <dbReference type="Proteomes" id="UP000254156"/>
    </source>
</evidence>
<evidence type="ECO:0000313" key="2">
    <source>
        <dbReference type="EMBL" id="SUB88923.1"/>
    </source>
</evidence>
<evidence type="ECO:0000256" key="1">
    <source>
        <dbReference type="SAM" id="Phobius"/>
    </source>
</evidence>
<dbReference type="RefSeq" id="WP_147278228.1">
    <property type="nucleotide sequence ID" value="NZ_JASBZX010000008.1"/>
</dbReference>
<accession>A0A379E8A5</accession>
<keyword evidence="1" id="KW-1133">Transmembrane helix</keyword>